<evidence type="ECO:0000259" key="2">
    <source>
        <dbReference type="Pfam" id="PF01757"/>
    </source>
</evidence>
<feature type="domain" description="Acyltransferase 3" evidence="2">
    <location>
        <begin position="11"/>
        <end position="340"/>
    </location>
</feature>
<evidence type="ECO:0000313" key="3">
    <source>
        <dbReference type="EMBL" id="RSX55313.1"/>
    </source>
</evidence>
<feature type="transmembrane region" description="Helical" evidence="1">
    <location>
        <begin position="325"/>
        <end position="350"/>
    </location>
</feature>
<protein>
    <submittedName>
        <fullName evidence="3">Proline symporter</fullName>
    </submittedName>
</protein>
<name>A0A430FR36_9BIFI</name>
<organism evidence="3 4">
    <name type="scientific">Bifidobacterium samirii</name>
    <dbReference type="NCBI Taxonomy" id="2306974"/>
    <lineage>
        <taxon>Bacteria</taxon>
        <taxon>Bacillati</taxon>
        <taxon>Actinomycetota</taxon>
        <taxon>Actinomycetes</taxon>
        <taxon>Bifidobacteriales</taxon>
        <taxon>Bifidobacteriaceae</taxon>
        <taxon>Bifidobacterium</taxon>
    </lineage>
</organism>
<dbReference type="Proteomes" id="UP000287470">
    <property type="component" value="Unassembled WGS sequence"/>
</dbReference>
<keyword evidence="1" id="KW-0472">Membrane</keyword>
<dbReference type="EMBL" id="QXGK01000013">
    <property type="protein sequence ID" value="RSX55313.1"/>
    <property type="molecule type" value="Genomic_DNA"/>
</dbReference>
<keyword evidence="4" id="KW-1185">Reference proteome</keyword>
<feature type="transmembrane region" description="Helical" evidence="1">
    <location>
        <begin position="12"/>
        <end position="33"/>
    </location>
</feature>
<feature type="transmembrane region" description="Helical" evidence="1">
    <location>
        <begin position="83"/>
        <end position="104"/>
    </location>
</feature>
<dbReference type="GO" id="GO:0016747">
    <property type="term" value="F:acyltransferase activity, transferring groups other than amino-acyl groups"/>
    <property type="evidence" value="ECO:0007669"/>
    <property type="project" value="InterPro"/>
</dbReference>
<feature type="transmembrane region" description="Helical" evidence="1">
    <location>
        <begin position="215"/>
        <end position="245"/>
    </location>
</feature>
<dbReference type="AlphaFoldDB" id="A0A430FR36"/>
<accession>A0A430FR36</accession>
<feature type="transmembrane region" description="Helical" evidence="1">
    <location>
        <begin position="53"/>
        <end position="71"/>
    </location>
</feature>
<feature type="transmembrane region" description="Helical" evidence="1">
    <location>
        <begin position="159"/>
        <end position="177"/>
    </location>
</feature>
<keyword evidence="1" id="KW-1133">Transmembrane helix</keyword>
<evidence type="ECO:0000256" key="1">
    <source>
        <dbReference type="SAM" id="Phobius"/>
    </source>
</evidence>
<reference evidence="3 4" key="1">
    <citation type="submission" date="2018-09" db="EMBL/GenBank/DDBJ databases">
        <title>Characterization of the phylogenetic diversity of five novel species belonging to the genus Bifidobacterium.</title>
        <authorList>
            <person name="Lugli G.A."/>
            <person name="Duranti S."/>
            <person name="Milani C."/>
        </authorList>
    </citation>
    <scope>NUCLEOTIDE SEQUENCE [LARGE SCALE GENOMIC DNA]</scope>
    <source>
        <strain evidence="3 4">2033B</strain>
    </source>
</reference>
<feature type="transmembrane region" description="Helical" evidence="1">
    <location>
        <begin position="124"/>
        <end position="147"/>
    </location>
</feature>
<dbReference type="OrthoDB" id="9816377at2"/>
<sequence length="366" mass="41374">MSTSASRDMRFDWLRVAGMMLIIACHFISNIGWNLESTDDPWIGGLSMAADQLLGQVGSCFFFLITGYFLVAKQFNVRRIVNVILQTFLYSLLFLVLQLVLLWVHPTPGVKAIFSSEQLPITLYSALLPVFNGAYWFITAYVLLLLVSPYLNRMLASDAESLRFIAFLLGISIMGLFSMTQLFWNNWCYAITGYLLGGWIRLYGKDSIFCHSLRWPYVGVATLAAYCLLVVFDFCAMNLGLIGWLQSDARYITGMIPALSIGVASLVFILVTRSRMDFLNRTSLSNSGKLISSTVFGVYLIHNNPYVRPNLWEAITEMLPEPSSFVFGICLGLLVVIVLFAICAIFAYIYDTFFVEPLQNFLWKIF</sequence>
<keyword evidence="1" id="KW-0812">Transmembrane</keyword>
<dbReference type="RefSeq" id="WP_125968597.1">
    <property type="nucleotide sequence ID" value="NZ_QXGK01000013.1"/>
</dbReference>
<gene>
    <name evidence="3" type="ORF">D2E24_1328</name>
</gene>
<comment type="caution">
    <text evidence="3">The sequence shown here is derived from an EMBL/GenBank/DDBJ whole genome shotgun (WGS) entry which is preliminary data.</text>
</comment>
<dbReference type="InterPro" id="IPR002656">
    <property type="entry name" value="Acyl_transf_3_dom"/>
</dbReference>
<dbReference type="Pfam" id="PF01757">
    <property type="entry name" value="Acyl_transf_3"/>
    <property type="match status" value="1"/>
</dbReference>
<proteinExistence type="predicted"/>
<feature type="transmembrane region" description="Helical" evidence="1">
    <location>
        <begin position="183"/>
        <end position="203"/>
    </location>
</feature>
<feature type="transmembrane region" description="Helical" evidence="1">
    <location>
        <begin position="251"/>
        <end position="271"/>
    </location>
</feature>
<evidence type="ECO:0000313" key="4">
    <source>
        <dbReference type="Proteomes" id="UP000287470"/>
    </source>
</evidence>